<name>A0ABZ2QL24_9ACTN</name>
<sequence>MGRRRGLGPDFTKDDGDDGDGGDGGADRAGAGGTGETDATRRTTLGRAAAGRAADGRRGVRPAVPPPPVRRGEPVRDRTWLPELRAAIWCTAGLFTVMLLVDLANGTLVPWRALCWTAVALVLFTVLYPPRVTAGEHWLASRGPVRTRTVRTDLLVLVRRGDGVAPRLVLRDALGGRVELDPKVLTANPLLWHRLERGVRRSREHGWLRCGAVPMQALADRIDHDGARAVFDASGLE</sequence>
<dbReference type="EMBL" id="CP147982">
    <property type="protein sequence ID" value="WXK77085.1"/>
    <property type="molecule type" value="Genomic_DNA"/>
</dbReference>
<proteinExistence type="predicted"/>
<keyword evidence="3" id="KW-1185">Reference proteome</keyword>
<reference evidence="2 3" key="1">
    <citation type="submission" date="2024-03" db="EMBL/GenBank/DDBJ databases">
        <title>The complete genome of Streptomyces sirii sp.nov.</title>
        <authorList>
            <person name="Zakalyukina Y.V."/>
            <person name="Belik A.R."/>
            <person name="Biryukov M.V."/>
            <person name="Baturina O.A."/>
            <person name="Kabilov M.R."/>
        </authorList>
    </citation>
    <scope>NUCLEOTIDE SEQUENCE [LARGE SCALE GENOMIC DNA]</scope>
    <source>
        <strain evidence="2 3">BP-8</strain>
    </source>
</reference>
<protein>
    <recommendedName>
        <fullName evidence="4">PH domain-containing protein</fullName>
    </recommendedName>
</protein>
<evidence type="ECO:0000313" key="2">
    <source>
        <dbReference type="EMBL" id="WXK77085.1"/>
    </source>
</evidence>
<dbReference type="RefSeq" id="WP_407286503.1">
    <property type="nucleotide sequence ID" value="NZ_CP147982.1"/>
</dbReference>
<accession>A0ABZ2QL24</accession>
<evidence type="ECO:0008006" key="4">
    <source>
        <dbReference type="Google" id="ProtNLM"/>
    </source>
</evidence>
<evidence type="ECO:0000313" key="3">
    <source>
        <dbReference type="Proteomes" id="UP001626628"/>
    </source>
</evidence>
<gene>
    <name evidence="2" type="ORF">WAB15_14360</name>
</gene>
<feature type="region of interest" description="Disordered" evidence="1">
    <location>
        <begin position="1"/>
        <end position="74"/>
    </location>
</feature>
<organism evidence="2 3">
    <name type="scientific">Streptomyces sirii</name>
    <dbReference type="NCBI Taxonomy" id="3127701"/>
    <lineage>
        <taxon>Bacteria</taxon>
        <taxon>Bacillati</taxon>
        <taxon>Actinomycetota</taxon>
        <taxon>Actinomycetes</taxon>
        <taxon>Kitasatosporales</taxon>
        <taxon>Streptomycetaceae</taxon>
        <taxon>Streptomyces</taxon>
    </lineage>
</organism>
<dbReference type="Proteomes" id="UP001626628">
    <property type="component" value="Chromosome"/>
</dbReference>
<feature type="compositionally biased region" description="Low complexity" evidence="1">
    <location>
        <begin position="42"/>
        <end position="53"/>
    </location>
</feature>
<evidence type="ECO:0000256" key="1">
    <source>
        <dbReference type="SAM" id="MobiDB-lite"/>
    </source>
</evidence>